<reference evidence="1 2" key="1">
    <citation type="journal article" date="2017" name="Curr. Biol.">
        <title>Genome architecture and evolution of a unichromosomal asexual nematode.</title>
        <authorList>
            <person name="Fradin H."/>
            <person name="Zegar C."/>
            <person name="Gutwein M."/>
            <person name="Lucas J."/>
            <person name="Kovtun M."/>
            <person name="Corcoran D."/>
            <person name="Baugh L.R."/>
            <person name="Kiontke K."/>
            <person name="Gunsalus K."/>
            <person name="Fitch D.H."/>
            <person name="Piano F."/>
        </authorList>
    </citation>
    <scope>NUCLEOTIDE SEQUENCE [LARGE SCALE GENOMIC DNA]</scope>
    <source>
        <strain evidence="1">PF1309</strain>
    </source>
</reference>
<evidence type="ECO:0000313" key="2">
    <source>
        <dbReference type="Proteomes" id="UP000218231"/>
    </source>
</evidence>
<dbReference type="EMBL" id="LIAE01009137">
    <property type="protein sequence ID" value="PAV71006.1"/>
    <property type="molecule type" value="Genomic_DNA"/>
</dbReference>
<proteinExistence type="predicted"/>
<protein>
    <submittedName>
        <fullName evidence="1">Uncharacterized protein</fullName>
    </submittedName>
</protein>
<keyword evidence="2" id="KW-1185">Reference proteome</keyword>
<sequence length="147" mass="15718">MILVAASMSLAFRSFILVWAISASLLRAILPATTLPGSFEPDFRPAAFLIRNDAGGVLISKLNERLAVQTGQAPPASIPAMRVEARALTRKGARGQGGGRYGPPGGHDRGELYEAIGVSVVRHPGLEPGSRFFLLSWIQRNSGSRPR</sequence>
<comment type="caution">
    <text evidence="1">The sequence shown here is derived from an EMBL/GenBank/DDBJ whole genome shotgun (WGS) entry which is preliminary data.</text>
</comment>
<name>A0A2A2KAH1_9BILA</name>
<dbReference type="Proteomes" id="UP000218231">
    <property type="component" value="Unassembled WGS sequence"/>
</dbReference>
<gene>
    <name evidence="1" type="ORF">WR25_27317</name>
</gene>
<evidence type="ECO:0000313" key="1">
    <source>
        <dbReference type="EMBL" id="PAV71006.1"/>
    </source>
</evidence>
<accession>A0A2A2KAH1</accession>
<dbReference type="AlphaFoldDB" id="A0A2A2KAH1"/>
<organism evidence="1 2">
    <name type="scientific">Diploscapter pachys</name>
    <dbReference type="NCBI Taxonomy" id="2018661"/>
    <lineage>
        <taxon>Eukaryota</taxon>
        <taxon>Metazoa</taxon>
        <taxon>Ecdysozoa</taxon>
        <taxon>Nematoda</taxon>
        <taxon>Chromadorea</taxon>
        <taxon>Rhabditida</taxon>
        <taxon>Rhabditina</taxon>
        <taxon>Rhabditomorpha</taxon>
        <taxon>Rhabditoidea</taxon>
        <taxon>Rhabditidae</taxon>
        <taxon>Diploscapter</taxon>
    </lineage>
</organism>